<dbReference type="InterPro" id="IPR052909">
    <property type="entry name" value="Transposase_6_like"/>
</dbReference>
<feature type="compositionally biased region" description="Low complexity" evidence="1">
    <location>
        <begin position="201"/>
        <end position="218"/>
    </location>
</feature>
<evidence type="ECO:0000259" key="2">
    <source>
        <dbReference type="Pfam" id="PF01609"/>
    </source>
</evidence>
<protein>
    <submittedName>
        <fullName evidence="4">IS4 family transposase</fullName>
    </submittedName>
</protein>
<keyword evidence="4" id="KW-0614">Plasmid</keyword>
<reference evidence="4" key="1">
    <citation type="journal article" date="2012" name="Mol. Plant Microbe Interact.">
        <title>Rhizobial plasmids that cause impaired symbiotic nitrogen fixation and enhanced host invasion.</title>
        <authorList>
            <person name="Crook M.B."/>
            <person name="Lindsay D.P."/>
            <person name="Biggs M.B."/>
            <person name="Bentley J.S."/>
            <person name="Price J.C."/>
            <person name="Clement S.C."/>
            <person name="Clement M.J."/>
            <person name="Long S.R."/>
            <person name="Griffitts J.S."/>
        </authorList>
    </citation>
    <scope>NUCLEOTIDE SEQUENCE</scope>
    <source>
        <strain evidence="4">C017</strain>
        <plasmid evidence="4">pHRC017</plasmid>
    </source>
</reference>
<dbReference type="InterPro" id="IPR025161">
    <property type="entry name" value="IS402-like_dom"/>
</dbReference>
<feature type="region of interest" description="Disordered" evidence="1">
    <location>
        <begin position="176"/>
        <end position="218"/>
    </location>
</feature>
<dbReference type="GO" id="GO:0006313">
    <property type="term" value="P:DNA transposition"/>
    <property type="evidence" value="ECO:0007669"/>
    <property type="project" value="InterPro"/>
</dbReference>
<evidence type="ECO:0000256" key="1">
    <source>
        <dbReference type="SAM" id="MobiDB-lite"/>
    </source>
</evidence>
<accession>I2E188</accession>
<gene>
    <name evidence="4" type="ORF">pHRC017_0031</name>
</gene>
<sequence length="218" mass="23557">MKPAHRTEFLTVPWKDAPKGYGPHKTLYNRFLRWSRIGVFDRIFAALAGEGSQPERIMIDSTHLKAHRTAASLLKKGDVPRPIGRTKGGLNSKLHAVCDGEGQPLILLLSEGQMSDHKGARLMVDALPTAFSLLGDKGYDSNWFRKALADKGIEPCIPPTKSLKQPIDYDKLASATRSKTCSASSRTGGPSLPATIAVPTPSSRQSASPLPSSSGFDH</sequence>
<dbReference type="PANTHER" id="PTHR46637:SF1">
    <property type="entry name" value="BLL5188 PROTEIN"/>
    <property type="match status" value="1"/>
</dbReference>
<proteinExistence type="predicted"/>
<dbReference type="GO" id="GO:0004803">
    <property type="term" value="F:transposase activity"/>
    <property type="evidence" value="ECO:0007669"/>
    <property type="project" value="InterPro"/>
</dbReference>
<name>I2E188_RHIML</name>
<evidence type="ECO:0000259" key="3">
    <source>
        <dbReference type="Pfam" id="PF13340"/>
    </source>
</evidence>
<geneLocation type="plasmid" evidence="4">
    <name>pHRC017</name>
</geneLocation>
<dbReference type="NCBIfam" id="NF033580">
    <property type="entry name" value="transpos_IS5_3"/>
    <property type="match status" value="1"/>
</dbReference>
<dbReference type="PANTHER" id="PTHR46637">
    <property type="entry name" value="TIS1421-TRANSPOSASE PROTEIN A"/>
    <property type="match status" value="1"/>
</dbReference>
<dbReference type="InterPro" id="IPR002559">
    <property type="entry name" value="Transposase_11"/>
</dbReference>
<feature type="compositionally biased region" description="Polar residues" evidence="1">
    <location>
        <begin position="176"/>
        <end position="188"/>
    </location>
</feature>
<evidence type="ECO:0000313" key="4">
    <source>
        <dbReference type="EMBL" id="AFJ91256.1"/>
    </source>
</evidence>
<dbReference type="AlphaFoldDB" id="I2E188"/>
<dbReference type="EMBL" id="JQ665880">
    <property type="protein sequence ID" value="AFJ91256.1"/>
    <property type="molecule type" value="Genomic_DNA"/>
</dbReference>
<dbReference type="Pfam" id="PF01609">
    <property type="entry name" value="DDE_Tnp_1"/>
    <property type="match status" value="1"/>
</dbReference>
<dbReference type="GO" id="GO:0003677">
    <property type="term" value="F:DNA binding"/>
    <property type="evidence" value="ECO:0007669"/>
    <property type="project" value="InterPro"/>
</dbReference>
<feature type="domain" description="Transposase IS4-like" evidence="2">
    <location>
        <begin position="53"/>
        <end position="165"/>
    </location>
</feature>
<dbReference type="Pfam" id="PF13340">
    <property type="entry name" value="DUF4096"/>
    <property type="match status" value="1"/>
</dbReference>
<feature type="domain" description="Insertion element IS402-like" evidence="3">
    <location>
        <begin position="12"/>
        <end position="44"/>
    </location>
</feature>
<organism evidence="4">
    <name type="scientific">Rhizobium meliloti</name>
    <name type="common">Ensifer meliloti</name>
    <name type="synonym">Sinorhizobium meliloti</name>
    <dbReference type="NCBI Taxonomy" id="382"/>
    <lineage>
        <taxon>Bacteria</taxon>
        <taxon>Pseudomonadati</taxon>
        <taxon>Pseudomonadota</taxon>
        <taxon>Alphaproteobacteria</taxon>
        <taxon>Hyphomicrobiales</taxon>
        <taxon>Rhizobiaceae</taxon>
        <taxon>Sinorhizobium/Ensifer group</taxon>
        <taxon>Sinorhizobium</taxon>
    </lineage>
</organism>